<dbReference type="PROSITE" id="PS50977">
    <property type="entry name" value="HTH_TETR_2"/>
    <property type="match status" value="1"/>
</dbReference>
<dbReference type="Proteomes" id="UP000240974">
    <property type="component" value="Unassembled WGS sequence"/>
</dbReference>
<evidence type="ECO:0000256" key="2">
    <source>
        <dbReference type="PROSITE-ProRule" id="PRU00335"/>
    </source>
</evidence>
<comment type="caution">
    <text evidence="4">The sequence shown here is derived from an EMBL/GenBank/DDBJ whole genome shotgun (WGS) entry which is preliminary data.</text>
</comment>
<name>A0A2T3FZG8_9FIRM</name>
<evidence type="ECO:0000313" key="5">
    <source>
        <dbReference type="Proteomes" id="UP000240974"/>
    </source>
</evidence>
<gene>
    <name evidence="4" type="ORF">C7U54_08090</name>
</gene>
<sequence length="191" mass="22773">MRNRMTTRDIQREETKKRIYDVAFKLFDEFGYDKVKVSDIAKAANVSVGSVYYHYKNKEAIIDYGYYEFDQMLKEAYEKQSFDNEREAILFLIDFQIKDVFLDIGLKMTTICFKNQINAENTYLYCDERYLYQKLLENLNHIQHMNKEHAAKMILRISRGSIYDWCCHNGSYDLVEAVHEEISIVLDYIGL</sequence>
<feature type="DNA-binding region" description="H-T-H motif" evidence="2">
    <location>
        <begin position="36"/>
        <end position="55"/>
    </location>
</feature>
<proteinExistence type="predicted"/>
<keyword evidence="1 2" id="KW-0238">DNA-binding</keyword>
<dbReference type="PANTHER" id="PTHR43479">
    <property type="entry name" value="ACREF/ENVCD OPERON REPRESSOR-RELATED"/>
    <property type="match status" value="1"/>
</dbReference>
<dbReference type="Pfam" id="PF00440">
    <property type="entry name" value="TetR_N"/>
    <property type="match status" value="1"/>
</dbReference>
<dbReference type="EMBL" id="PYLQ01000010">
    <property type="protein sequence ID" value="PST40652.1"/>
    <property type="molecule type" value="Genomic_DNA"/>
</dbReference>
<protein>
    <recommendedName>
        <fullName evidence="3">HTH tetR-type domain-containing protein</fullName>
    </recommendedName>
</protein>
<dbReference type="Gene3D" id="1.10.357.10">
    <property type="entry name" value="Tetracycline Repressor, domain 2"/>
    <property type="match status" value="1"/>
</dbReference>
<feature type="domain" description="HTH tetR-type" evidence="3">
    <location>
        <begin position="13"/>
        <end position="73"/>
    </location>
</feature>
<dbReference type="InterPro" id="IPR009057">
    <property type="entry name" value="Homeodomain-like_sf"/>
</dbReference>
<evidence type="ECO:0000313" key="4">
    <source>
        <dbReference type="EMBL" id="PST40652.1"/>
    </source>
</evidence>
<keyword evidence="5" id="KW-1185">Reference proteome</keyword>
<evidence type="ECO:0000256" key="1">
    <source>
        <dbReference type="ARBA" id="ARBA00023125"/>
    </source>
</evidence>
<dbReference type="SUPFAM" id="SSF46689">
    <property type="entry name" value="Homeodomain-like"/>
    <property type="match status" value="1"/>
</dbReference>
<dbReference type="GO" id="GO:0003677">
    <property type="term" value="F:DNA binding"/>
    <property type="evidence" value="ECO:0007669"/>
    <property type="project" value="UniProtKB-UniRule"/>
</dbReference>
<reference evidence="4 5" key="1">
    <citation type="journal article" date="2019" name="Int. J. Syst. Evol. Microbiol.">
        <title>Faecalibacillus intestinalis gen. nov., sp. nov. and Faecalibacillus faecis sp. nov., isolated from human faeces.</title>
        <authorList>
            <person name="Seo B."/>
            <person name="Jeon K."/>
            <person name="Baek I."/>
            <person name="Lee Y.M."/>
            <person name="Baek K."/>
            <person name="Ko G."/>
        </authorList>
    </citation>
    <scope>NUCLEOTIDE SEQUENCE [LARGE SCALE GENOMIC DNA]</scope>
    <source>
        <strain evidence="4 5">SNUG30099</strain>
    </source>
</reference>
<accession>A0A2T3FZG8</accession>
<organism evidence="4 5">
    <name type="scientific">Faecalibacillus intestinalis</name>
    <dbReference type="NCBI Taxonomy" id="1982626"/>
    <lineage>
        <taxon>Bacteria</taxon>
        <taxon>Bacillati</taxon>
        <taxon>Bacillota</taxon>
        <taxon>Erysipelotrichia</taxon>
        <taxon>Erysipelotrichales</taxon>
        <taxon>Coprobacillaceae</taxon>
        <taxon>Faecalibacillus</taxon>
    </lineage>
</organism>
<dbReference type="InterPro" id="IPR050624">
    <property type="entry name" value="HTH-type_Tx_Regulator"/>
</dbReference>
<evidence type="ECO:0000259" key="3">
    <source>
        <dbReference type="PROSITE" id="PS50977"/>
    </source>
</evidence>
<dbReference type="AlphaFoldDB" id="A0A2T3FZG8"/>
<dbReference type="PANTHER" id="PTHR43479:SF11">
    <property type="entry name" value="ACREF_ENVCD OPERON REPRESSOR-RELATED"/>
    <property type="match status" value="1"/>
</dbReference>
<dbReference type="PRINTS" id="PR00455">
    <property type="entry name" value="HTHTETR"/>
</dbReference>
<dbReference type="InterPro" id="IPR001647">
    <property type="entry name" value="HTH_TetR"/>
</dbReference>